<organism evidence="2 3">
    <name type="scientific">Pristionchus pacificus</name>
    <name type="common">Parasitic nematode worm</name>
    <dbReference type="NCBI Taxonomy" id="54126"/>
    <lineage>
        <taxon>Eukaryota</taxon>
        <taxon>Metazoa</taxon>
        <taxon>Ecdysozoa</taxon>
        <taxon>Nematoda</taxon>
        <taxon>Chromadorea</taxon>
        <taxon>Rhabditida</taxon>
        <taxon>Rhabditina</taxon>
        <taxon>Diplogasteromorpha</taxon>
        <taxon>Diplogasteroidea</taxon>
        <taxon>Neodiplogasteridae</taxon>
        <taxon>Pristionchus</taxon>
    </lineage>
</organism>
<dbReference type="Proteomes" id="UP000005239">
    <property type="component" value="Unassembled WGS sequence"/>
</dbReference>
<proteinExistence type="predicted"/>
<accession>A0A2A6B742</accession>
<feature type="region of interest" description="Disordered" evidence="1">
    <location>
        <begin position="415"/>
        <end position="435"/>
    </location>
</feature>
<feature type="compositionally biased region" description="Polar residues" evidence="1">
    <location>
        <begin position="1"/>
        <end position="17"/>
    </location>
</feature>
<accession>A0A8R1U7V2</accession>
<gene>
    <name evidence="2" type="primary">WBGene00096967</name>
</gene>
<reference evidence="3" key="1">
    <citation type="journal article" date="2008" name="Nat. Genet.">
        <title>The Pristionchus pacificus genome provides a unique perspective on nematode lifestyle and parasitism.</title>
        <authorList>
            <person name="Dieterich C."/>
            <person name="Clifton S.W."/>
            <person name="Schuster L.N."/>
            <person name="Chinwalla A."/>
            <person name="Delehaunty K."/>
            <person name="Dinkelacker I."/>
            <person name="Fulton L."/>
            <person name="Fulton R."/>
            <person name="Godfrey J."/>
            <person name="Minx P."/>
            <person name="Mitreva M."/>
            <person name="Roeseler W."/>
            <person name="Tian H."/>
            <person name="Witte H."/>
            <person name="Yang S.P."/>
            <person name="Wilson R.K."/>
            <person name="Sommer R.J."/>
        </authorList>
    </citation>
    <scope>NUCLEOTIDE SEQUENCE [LARGE SCALE GENOMIC DNA]</scope>
    <source>
        <strain evidence="3">PS312</strain>
    </source>
</reference>
<protein>
    <submittedName>
        <fullName evidence="2">Uncharacterized protein</fullName>
    </submittedName>
</protein>
<dbReference type="EnsemblMetazoa" id="PPA07413.1">
    <property type="protein sequence ID" value="PPA07413.1"/>
    <property type="gene ID" value="WBGene00096967"/>
</dbReference>
<keyword evidence="3" id="KW-1185">Reference proteome</keyword>
<sequence>MEPTRSSFRQQWTSGTPSYREKKDPRTLRVRETLPKPLFVKMAKVEEWKAKFGGAQHVIIQAQHSARIGSLLATIGAKFEVVNYIHKRDNRENLCKYKVSSKTTTMNIPALPTDVIRRVIGYSAHCDHPIAEIQRVSQLWRDLVDEEFDRISNLLQVDEILTSTDRSSAKGFQMILKIRKNGLDFAHRFLHHFGYKKVNKEMSHLRKFVQLNEVRQKRSNDLRALRVVNKVVLKQLSARLNNLPCIFRHIRTEEVHCWSPHVAINQSIIKLLRQWNVSKLHLELADYAPANLSTENNAILDDFLLQLADSVDVLHIQQSKPFQYRKFSYLIGEHDLPIISEMLARRVSKLKIEHDNRAIEADYGSLIALAQARVFPTLHYYRSAINECEISAHAKQYKRTTFISVTFRPVLNAPKSGGAGSCSSTDNGERLPNLDQASYERTRGISWLK</sequence>
<reference evidence="2" key="2">
    <citation type="submission" date="2022-06" db="UniProtKB">
        <authorList>
            <consortium name="EnsemblMetazoa"/>
        </authorList>
    </citation>
    <scope>IDENTIFICATION</scope>
    <source>
        <strain evidence="2">PS312</strain>
    </source>
</reference>
<dbReference type="AlphaFoldDB" id="A0A2A6B742"/>
<evidence type="ECO:0000313" key="2">
    <source>
        <dbReference type="EnsemblMetazoa" id="PPA07413.1"/>
    </source>
</evidence>
<evidence type="ECO:0000256" key="1">
    <source>
        <dbReference type="SAM" id="MobiDB-lite"/>
    </source>
</evidence>
<name>A0A2A6B742_PRIPA</name>
<evidence type="ECO:0000313" key="3">
    <source>
        <dbReference type="Proteomes" id="UP000005239"/>
    </source>
</evidence>
<feature type="region of interest" description="Disordered" evidence="1">
    <location>
        <begin position="1"/>
        <end position="27"/>
    </location>
</feature>